<feature type="transmembrane region" description="Helical" evidence="1">
    <location>
        <begin position="186"/>
        <end position="208"/>
    </location>
</feature>
<reference evidence="2" key="1">
    <citation type="journal article" date="2019" name="MBio">
        <title>Virus Genomes from Deep Sea Sediments Expand the Ocean Megavirome and Support Independent Origins of Viral Gigantism.</title>
        <authorList>
            <person name="Backstrom D."/>
            <person name="Yutin N."/>
            <person name="Jorgensen S.L."/>
            <person name="Dharamshi J."/>
            <person name="Homa F."/>
            <person name="Zaremba-Niedwiedzka K."/>
            <person name="Spang A."/>
            <person name="Wolf Y.I."/>
            <person name="Koonin E.V."/>
            <person name="Ettema T.J."/>
        </authorList>
    </citation>
    <scope>NUCLEOTIDE SEQUENCE</scope>
</reference>
<feature type="transmembrane region" description="Helical" evidence="1">
    <location>
        <begin position="63"/>
        <end position="86"/>
    </location>
</feature>
<organism evidence="2">
    <name type="scientific">Marseillevirus LCMAC103</name>
    <dbReference type="NCBI Taxonomy" id="2506604"/>
    <lineage>
        <taxon>Viruses</taxon>
        <taxon>Varidnaviria</taxon>
        <taxon>Bamfordvirae</taxon>
        <taxon>Nucleocytoviricota</taxon>
        <taxon>Megaviricetes</taxon>
        <taxon>Pimascovirales</taxon>
        <taxon>Pimascovirales incertae sedis</taxon>
        <taxon>Marseilleviridae</taxon>
    </lineage>
</organism>
<name>A0A481YVF6_9VIRU</name>
<feature type="transmembrane region" description="Helical" evidence="1">
    <location>
        <begin position="156"/>
        <end position="174"/>
    </location>
</feature>
<feature type="transmembrane region" description="Helical" evidence="1">
    <location>
        <begin position="98"/>
        <end position="118"/>
    </location>
</feature>
<evidence type="ECO:0000256" key="1">
    <source>
        <dbReference type="SAM" id="Phobius"/>
    </source>
</evidence>
<protein>
    <submittedName>
        <fullName evidence="2">Uncharacterized protein</fullName>
    </submittedName>
</protein>
<sequence>MCFDARTSAVAAVIGFASAWAAFSIQEHLLGIFIAVYALMQVAEFMIWRALDAGSKVWNRRGTFLAASTLKLHALVVVGTLLALQWGKLKTRKSTRNALLALFAAAIVVAVTAAPAPASTQPGCSKGCRLDWQFGASYSLQVLIIAAALFIGARRLFPSVAVFFSGAFFFAMLMSKVDPQTTPKAAASTVWCLVVALFAPIIVGHLWWKSRKGKAS</sequence>
<keyword evidence="1" id="KW-1133">Transmembrane helix</keyword>
<accession>A0A481YVF6</accession>
<keyword evidence="1" id="KW-0812">Transmembrane</keyword>
<feature type="transmembrane region" description="Helical" evidence="1">
    <location>
        <begin position="130"/>
        <end position="150"/>
    </location>
</feature>
<proteinExistence type="predicted"/>
<feature type="transmembrane region" description="Helical" evidence="1">
    <location>
        <begin position="31"/>
        <end position="51"/>
    </location>
</feature>
<gene>
    <name evidence="2" type="ORF">LCMAC103_02190</name>
</gene>
<dbReference type="EMBL" id="MK500338">
    <property type="protein sequence ID" value="QBK86881.1"/>
    <property type="molecule type" value="Genomic_DNA"/>
</dbReference>
<keyword evidence="1" id="KW-0472">Membrane</keyword>
<evidence type="ECO:0000313" key="2">
    <source>
        <dbReference type="EMBL" id="QBK86881.1"/>
    </source>
</evidence>